<evidence type="ECO:0000259" key="6">
    <source>
        <dbReference type="SMART" id="SM01313"/>
    </source>
</evidence>
<accession>A0AAW1IVL1</accession>
<dbReference type="SMART" id="SM01313">
    <property type="entry name" value="Sec3-PIP2_bind"/>
    <property type="match status" value="1"/>
</dbReference>
<dbReference type="Pfam" id="PF15277">
    <property type="entry name" value="Sec3-PIP2_bind"/>
    <property type="match status" value="1"/>
</dbReference>
<reference evidence="7 8" key="1">
    <citation type="journal article" date="2024" name="BMC Genomics">
        <title>De novo assembly and annotation of Popillia japonica's genome with initial clues to its potential as an invasive pest.</title>
        <authorList>
            <person name="Cucini C."/>
            <person name="Boschi S."/>
            <person name="Funari R."/>
            <person name="Cardaioli E."/>
            <person name="Iannotti N."/>
            <person name="Marturano G."/>
            <person name="Paoli F."/>
            <person name="Bruttini M."/>
            <person name="Carapelli A."/>
            <person name="Frati F."/>
            <person name="Nardi F."/>
        </authorList>
    </citation>
    <scope>NUCLEOTIDE SEQUENCE [LARGE SCALE GENOMIC DNA]</scope>
    <source>
        <strain evidence="7">DMR45628</strain>
    </source>
</reference>
<dbReference type="GO" id="GO:0006893">
    <property type="term" value="P:Golgi to plasma membrane transport"/>
    <property type="evidence" value="ECO:0007669"/>
    <property type="project" value="TreeGrafter"/>
</dbReference>
<dbReference type="Pfam" id="PF20654">
    <property type="entry name" value="Sec3_C-term"/>
    <property type="match status" value="1"/>
</dbReference>
<dbReference type="PANTHER" id="PTHR16092:SF14">
    <property type="entry name" value="EXOCYST COMPLEX COMPONENT 1 ISOFORM X1"/>
    <property type="match status" value="1"/>
</dbReference>
<dbReference type="InterPro" id="IPR028258">
    <property type="entry name" value="Sec3-PIP2_bind"/>
</dbReference>
<dbReference type="AlphaFoldDB" id="A0AAW1IVL1"/>
<gene>
    <name evidence="7" type="ORF">QE152_g33809</name>
</gene>
<organism evidence="7 8">
    <name type="scientific">Popillia japonica</name>
    <name type="common">Japanese beetle</name>
    <dbReference type="NCBI Taxonomy" id="7064"/>
    <lineage>
        <taxon>Eukaryota</taxon>
        <taxon>Metazoa</taxon>
        <taxon>Ecdysozoa</taxon>
        <taxon>Arthropoda</taxon>
        <taxon>Hexapoda</taxon>
        <taxon>Insecta</taxon>
        <taxon>Pterygota</taxon>
        <taxon>Neoptera</taxon>
        <taxon>Endopterygota</taxon>
        <taxon>Coleoptera</taxon>
        <taxon>Polyphaga</taxon>
        <taxon>Scarabaeiformia</taxon>
        <taxon>Scarabaeidae</taxon>
        <taxon>Rutelinae</taxon>
        <taxon>Popillia</taxon>
    </lineage>
</organism>
<dbReference type="GO" id="GO:0005886">
    <property type="term" value="C:plasma membrane"/>
    <property type="evidence" value="ECO:0007669"/>
    <property type="project" value="TreeGrafter"/>
</dbReference>
<dbReference type="Gene3D" id="2.30.29.90">
    <property type="match status" value="1"/>
</dbReference>
<sequence length="969" mass="112022">MNPPIQLSIVQVKQTDKTFKRKQIWQIGELRSVDGKNDEENVLEFDLQLDKVYRWVASSARERKLFIQHLWRQCNKYFTTEKPVFKNIPKSWTIEDIMTPENTYVSSPLMDLENNVMEDIQPITEKEQEDLNRLMSDCEFAISNAEAFMQVLSRDLSLLDENNVMEDIQPITEKEQEDLNRLMSDCEFAISNAEAFMQVLSRDLSLLDGENVQCVLASEVETLMEQLEMAISEVTKIETRLDTYDEILCHVRNSMENMEKKNSMIAIANRNNTLLLKKLENIVSQLDLPKKHQTTLENPDFSTPDNIRLAIEASKALKDALNADIEPALLDMAAVQEQKKYFLKYKDRFSYSLNRQLNNLFIHYGNHKGETMRNNDNFSLPQHSAIHKELQSYTELMHWTKAMERKAYEHLRSLYTESLGKLYEKDIRKLFEHLRSLYTESLGKLYEKDIRKLFDVAREAIGVTNGTVLPMKNQALLGLDSDQWTSEPNTVQRDNFESTLDNVLTQLEPVCLQEQQFCVSFFQLDVLSPSTKNTQTTLDGIENDSTPIDKKPEKKMDEDVRKVMSSLFFCLEEELLNFIGCIEKQDSFHSMYVLVCLNQHVMSAKSSFLSNCFASVLIHVKRSLDSFMQMQLDSIRECKIPRKSKCGILPYVSNLEEFSRNANVLLKSDRRTDLEKWYTRLIDTIIKSILDHSNDHSKTPPQVIKMENYHHLYSLLSQMKISVLDNQRKEAKQRYNDALSAYVILYFGRPLEKLNTFFDGVQARVSSGVKTSEVSYQLAFSKQELRKVINQYPGSNVKRGLEALYKKVEKHLSEESNLLPVVWRAMQEEFIQQYKTLEDLIQQCYPGSMITSIVSLPQNIDTWTHPTSNNTLPAIFISPPGHIQRATTLFPQFLYLLLAAEFGLGVGTIWPIKHKWLHERTEVSGQPKASTINEDNELMEYLRQNPISTAVKAKGGLASRHDQQRLAGL</sequence>
<evidence type="ECO:0000256" key="3">
    <source>
        <dbReference type="ARBA" id="ARBA00022483"/>
    </source>
</evidence>
<dbReference type="GO" id="GO:0006887">
    <property type="term" value="P:exocytosis"/>
    <property type="evidence" value="ECO:0007669"/>
    <property type="project" value="UniProtKB-KW"/>
</dbReference>
<feature type="compositionally biased region" description="Polar residues" evidence="5">
    <location>
        <begin position="535"/>
        <end position="546"/>
    </location>
</feature>
<evidence type="ECO:0000313" key="8">
    <source>
        <dbReference type="Proteomes" id="UP001458880"/>
    </source>
</evidence>
<feature type="region of interest" description="Disordered" evidence="5">
    <location>
        <begin position="535"/>
        <end position="554"/>
    </location>
</feature>
<keyword evidence="3" id="KW-0268">Exocytosis</keyword>
<dbReference type="InterPro" id="IPR019160">
    <property type="entry name" value="Sec3_CC"/>
</dbReference>
<dbReference type="GO" id="GO:0005546">
    <property type="term" value="F:phosphatidylinositol-4,5-bisphosphate binding"/>
    <property type="evidence" value="ECO:0007669"/>
    <property type="project" value="TreeGrafter"/>
</dbReference>
<dbReference type="Pfam" id="PF09763">
    <property type="entry name" value="Sec3_CC"/>
    <property type="match status" value="1"/>
</dbReference>
<dbReference type="InterPro" id="IPR048628">
    <property type="entry name" value="Sec3_C"/>
</dbReference>
<feature type="domain" description="Exocyst complex component Sec3 PIP2-binding N-terminal" evidence="6">
    <location>
        <begin position="1"/>
        <end position="77"/>
    </location>
</feature>
<dbReference type="Proteomes" id="UP001458880">
    <property type="component" value="Unassembled WGS sequence"/>
</dbReference>
<comment type="similarity">
    <text evidence="1">Belongs to the SEC3 family.</text>
</comment>
<evidence type="ECO:0000256" key="2">
    <source>
        <dbReference type="ARBA" id="ARBA00022448"/>
    </source>
</evidence>
<evidence type="ECO:0000256" key="5">
    <source>
        <dbReference type="SAM" id="MobiDB-lite"/>
    </source>
</evidence>
<comment type="caution">
    <text evidence="7">The sequence shown here is derived from an EMBL/GenBank/DDBJ whole genome shotgun (WGS) entry which is preliminary data.</text>
</comment>
<keyword evidence="8" id="KW-1185">Reference proteome</keyword>
<proteinExistence type="inferred from homology"/>
<keyword evidence="2" id="KW-0813">Transport</keyword>
<evidence type="ECO:0000256" key="4">
    <source>
        <dbReference type="ARBA" id="ARBA00023054"/>
    </source>
</evidence>
<dbReference type="GO" id="GO:0000145">
    <property type="term" value="C:exocyst"/>
    <property type="evidence" value="ECO:0007669"/>
    <property type="project" value="InterPro"/>
</dbReference>
<protein>
    <submittedName>
        <fullName evidence="7">Exocyst complex component Sec3</fullName>
    </submittedName>
</protein>
<dbReference type="EMBL" id="JASPKY010000524">
    <property type="protein sequence ID" value="KAK9694035.1"/>
    <property type="molecule type" value="Genomic_DNA"/>
</dbReference>
<evidence type="ECO:0000256" key="1">
    <source>
        <dbReference type="ARBA" id="ARBA00006518"/>
    </source>
</evidence>
<keyword evidence="4" id="KW-0175">Coiled coil</keyword>
<evidence type="ECO:0000313" key="7">
    <source>
        <dbReference type="EMBL" id="KAK9694035.1"/>
    </source>
</evidence>
<dbReference type="PANTHER" id="PTHR16092">
    <property type="entry name" value="SEC3/SYNTAXIN-RELATED"/>
    <property type="match status" value="1"/>
</dbReference>
<name>A0AAW1IVL1_POPJA</name>